<protein>
    <submittedName>
        <fullName evidence="1">Tfp pilus assembly protein PilF</fullName>
    </submittedName>
</protein>
<accession>A0ABR6GW20</accession>
<name>A0ABR6GW20_9BURK</name>
<organism evidence="1 2">
    <name type="scientific">Roseateles terrae</name>
    <dbReference type="NCBI Taxonomy" id="431060"/>
    <lineage>
        <taxon>Bacteria</taxon>
        <taxon>Pseudomonadati</taxon>
        <taxon>Pseudomonadota</taxon>
        <taxon>Betaproteobacteria</taxon>
        <taxon>Burkholderiales</taxon>
        <taxon>Sphaerotilaceae</taxon>
        <taxon>Roseateles</taxon>
    </lineage>
</organism>
<proteinExistence type="predicted"/>
<sequence length="56" mass="6539">MYQQQIAYEPQTAWLYGNYGAFLLCRKDDFKGAVVQFRHTLIADELRDGTQRIVAE</sequence>
<gene>
    <name evidence="1" type="ORF">FHS28_003725</name>
</gene>
<comment type="caution">
    <text evidence="1">The sequence shown here is derived from an EMBL/GenBank/DDBJ whole genome shotgun (WGS) entry which is preliminary data.</text>
</comment>
<evidence type="ECO:0000313" key="1">
    <source>
        <dbReference type="EMBL" id="MBB3196313.1"/>
    </source>
</evidence>
<dbReference type="Proteomes" id="UP000574369">
    <property type="component" value="Unassembled WGS sequence"/>
</dbReference>
<evidence type="ECO:0000313" key="2">
    <source>
        <dbReference type="Proteomes" id="UP000574369"/>
    </source>
</evidence>
<dbReference type="RefSeq" id="WP_184295189.1">
    <property type="nucleotide sequence ID" value="NZ_JACHXO010000007.1"/>
</dbReference>
<dbReference type="EMBL" id="JACHXO010000007">
    <property type="protein sequence ID" value="MBB3196313.1"/>
    <property type="molecule type" value="Genomic_DNA"/>
</dbReference>
<keyword evidence="2" id="KW-1185">Reference proteome</keyword>
<reference evidence="1 2" key="1">
    <citation type="submission" date="2020-08" db="EMBL/GenBank/DDBJ databases">
        <title>Genomic Encyclopedia of Type Strains, Phase III (KMG-III): the genomes of soil and plant-associated and newly described type strains.</title>
        <authorList>
            <person name="Whitman W."/>
        </authorList>
    </citation>
    <scope>NUCLEOTIDE SEQUENCE [LARGE SCALE GENOMIC DNA]</scope>
    <source>
        <strain evidence="1 2">CECT 7247</strain>
    </source>
</reference>